<dbReference type="PANTHER" id="PTHR30283:SF4">
    <property type="entry name" value="PEROXIDE STRESS RESISTANCE PROTEIN YAAA"/>
    <property type="match status" value="1"/>
</dbReference>
<keyword evidence="2" id="KW-1185">Reference proteome</keyword>
<gene>
    <name evidence="1" type="ORF">V3I05_10440</name>
</gene>
<organism evidence="1 2">
    <name type="scientific">Helicobacter mastomyrinus</name>
    <dbReference type="NCBI Taxonomy" id="287948"/>
    <lineage>
        <taxon>Bacteria</taxon>
        <taxon>Pseudomonadati</taxon>
        <taxon>Campylobacterota</taxon>
        <taxon>Epsilonproteobacteria</taxon>
        <taxon>Campylobacterales</taxon>
        <taxon>Helicobacteraceae</taxon>
        <taxon>Helicobacter</taxon>
    </lineage>
</organism>
<dbReference type="EMBL" id="CP145316">
    <property type="protein sequence ID" value="XAM18084.1"/>
    <property type="molecule type" value="Genomic_DNA"/>
</dbReference>
<accession>A0ABZ3F6N9</accession>
<proteinExistence type="predicted"/>
<reference evidence="1 2" key="1">
    <citation type="submission" date="2024-02" db="EMBL/GenBank/DDBJ databases">
        <title>Genome and pathogenicity analysis of Helicobacter mastomyrinus isolated from mice.</title>
        <authorList>
            <person name="Zhu L."/>
        </authorList>
    </citation>
    <scope>NUCLEOTIDE SEQUENCE [LARGE SCALE GENOMIC DNA]</scope>
    <source>
        <strain evidence="1 2">Hm-17</strain>
    </source>
</reference>
<evidence type="ECO:0000313" key="2">
    <source>
        <dbReference type="Proteomes" id="UP001434737"/>
    </source>
</evidence>
<dbReference type="RefSeq" id="WP_300451606.1">
    <property type="nucleotide sequence ID" value="NZ_CP145316.1"/>
</dbReference>
<evidence type="ECO:0000313" key="1">
    <source>
        <dbReference type="EMBL" id="XAM18084.1"/>
    </source>
</evidence>
<name>A0ABZ3F6N9_9HELI</name>
<protein>
    <submittedName>
        <fullName evidence="1">YaaA family protein</fullName>
    </submittedName>
</protein>
<dbReference type="PANTHER" id="PTHR30283">
    <property type="entry name" value="PEROXIDE STRESS RESPONSE PROTEIN YAAA"/>
    <property type="match status" value="1"/>
</dbReference>
<sequence length="244" mass="27476">MKIFFAPSESKNIPHNSPYCLNSHIADTLHSNALNAYLQFLHNASESEIMAVFGSKSLDLQDLALCQNLLQAPTLEAIRLYSGVAYKALDFESLESAAQEYIRENLYIFSNLFGMVRADEPLAYYNLHQGKGREVFALKTLYEGLKPALDIFFQDCEVLDLRAEAYIKVYPLKHCKISAQVVFLKNGKKVSHYAKFYRGLYARAIAQQGISSIEQLAGLKLDSLKLLSTQHSQNATILTYEAFS</sequence>
<dbReference type="InterPro" id="IPR005583">
    <property type="entry name" value="YaaA"/>
</dbReference>
<dbReference type="Pfam" id="PF03883">
    <property type="entry name" value="H2O2_YaaD"/>
    <property type="match status" value="1"/>
</dbReference>
<dbReference type="Proteomes" id="UP001434737">
    <property type="component" value="Chromosome"/>
</dbReference>